<dbReference type="AlphaFoldDB" id="A0A1I0CKW7"/>
<name>A0A1I0CKW7_9FIRM</name>
<proteinExistence type="predicted"/>
<dbReference type="EMBL" id="FOIO01000002">
    <property type="protein sequence ID" value="SET20313.1"/>
    <property type="molecule type" value="Genomic_DNA"/>
</dbReference>
<gene>
    <name evidence="3" type="ORF">SAMN05216521_1002133</name>
</gene>
<evidence type="ECO:0000259" key="2">
    <source>
        <dbReference type="PROSITE" id="PS50943"/>
    </source>
</evidence>
<evidence type="ECO:0000313" key="4">
    <source>
        <dbReference type="Proteomes" id="UP000182121"/>
    </source>
</evidence>
<dbReference type="Gene3D" id="1.10.260.40">
    <property type="entry name" value="lambda repressor-like DNA-binding domains"/>
    <property type="match status" value="1"/>
</dbReference>
<dbReference type="RefSeq" id="WP_074661438.1">
    <property type="nucleotide sequence ID" value="NZ_CATYWZ010000075.1"/>
</dbReference>
<dbReference type="SUPFAM" id="SSF47413">
    <property type="entry name" value="lambda repressor-like DNA-binding domains"/>
    <property type="match status" value="1"/>
</dbReference>
<sequence>MGDIKENISNNIVYYRKKIGLTQSQLAERLGVKTTTVSTWERGASSPDIETLYDICKIFGVSLDEMYGVNTEKGFSQTDHPYDRLITVYTRSRKNLSQEEKMRLARIILSDDDNEE</sequence>
<comment type="caution">
    <text evidence="3">The sequence shown here is derived from an EMBL/GenBank/DDBJ whole genome shotgun (WGS) entry which is preliminary data.</text>
</comment>
<dbReference type="SMART" id="SM00530">
    <property type="entry name" value="HTH_XRE"/>
    <property type="match status" value="1"/>
</dbReference>
<keyword evidence="1 3" id="KW-0238">DNA-binding</keyword>
<dbReference type="InterPro" id="IPR001387">
    <property type="entry name" value="Cro/C1-type_HTH"/>
</dbReference>
<feature type="domain" description="HTH cro/C1-type" evidence="2">
    <location>
        <begin position="12"/>
        <end position="66"/>
    </location>
</feature>
<dbReference type="Pfam" id="PF01381">
    <property type="entry name" value="HTH_3"/>
    <property type="match status" value="1"/>
</dbReference>
<dbReference type="PROSITE" id="PS50943">
    <property type="entry name" value="HTH_CROC1"/>
    <property type="match status" value="1"/>
</dbReference>
<dbReference type="Proteomes" id="UP000182121">
    <property type="component" value="Unassembled WGS sequence"/>
</dbReference>
<dbReference type="CDD" id="cd00093">
    <property type="entry name" value="HTH_XRE"/>
    <property type="match status" value="1"/>
</dbReference>
<dbReference type="PANTHER" id="PTHR46558:SF11">
    <property type="entry name" value="HTH-TYPE TRANSCRIPTIONAL REGULATOR XRE"/>
    <property type="match status" value="1"/>
</dbReference>
<dbReference type="InterPro" id="IPR010982">
    <property type="entry name" value="Lambda_DNA-bd_dom_sf"/>
</dbReference>
<dbReference type="GO" id="GO:0003677">
    <property type="term" value="F:DNA binding"/>
    <property type="evidence" value="ECO:0007669"/>
    <property type="project" value="UniProtKB-KW"/>
</dbReference>
<organism evidence="3 4">
    <name type="scientific">Enterocloster clostridioformis</name>
    <dbReference type="NCBI Taxonomy" id="1531"/>
    <lineage>
        <taxon>Bacteria</taxon>
        <taxon>Bacillati</taxon>
        <taxon>Bacillota</taxon>
        <taxon>Clostridia</taxon>
        <taxon>Lachnospirales</taxon>
        <taxon>Lachnospiraceae</taxon>
        <taxon>Enterocloster</taxon>
    </lineage>
</organism>
<accession>A0A1I0CKW7</accession>
<evidence type="ECO:0000256" key="1">
    <source>
        <dbReference type="ARBA" id="ARBA00023125"/>
    </source>
</evidence>
<dbReference type="PANTHER" id="PTHR46558">
    <property type="entry name" value="TRACRIPTIONAL REGULATORY PROTEIN-RELATED-RELATED"/>
    <property type="match status" value="1"/>
</dbReference>
<evidence type="ECO:0000313" key="3">
    <source>
        <dbReference type="EMBL" id="SET20313.1"/>
    </source>
</evidence>
<reference evidence="3 4" key="1">
    <citation type="submission" date="2016-10" db="EMBL/GenBank/DDBJ databases">
        <authorList>
            <person name="Varghese N."/>
            <person name="Submissions S."/>
        </authorList>
    </citation>
    <scope>NUCLEOTIDE SEQUENCE [LARGE SCALE GENOMIC DNA]</scope>
    <source>
        <strain evidence="3 4">NLAE-zl-C196</strain>
    </source>
</reference>
<protein>
    <submittedName>
        <fullName evidence="3">DNA-binding transcriptional regulator, XRE-family HTH domain</fullName>
    </submittedName>
</protein>